<keyword evidence="1" id="KW-0808">Transferase</keyword>
<evidence type="ECO:0000259" key="8">
    <source>
        <dbReference type="Pfam" id="PF17917"/>
    </source>
</evidence>
<feature type="domain" description="Reverse transcriptase" evidence="7">
    <location>
        <begin position="4"/>
        <end position="102"/>
    </location>
</feature>
<keyword evidence="4" id="KW-0255">Endonuclease</keyword>
<keyword evidence="10" id="KW-1185">Reference proteome</keyword>
<dbReference type="InterPro" id="IPR053134">
    <property type="entry name" value="RNA-dir_DNA_polymerase"/>
</dbReference>
<dbReference type="GO" id="GO:0016787">
    <property type="term" value="F:hydrolase activity"/>
    <property type="evidence" value="ECO:0007669"/>
    <property type="project" value="UniProtKB-KW"/>
</dbReference>
<dbReference type="SUPFAM" id="SSF56672">
    <property type="entry name" value="DNA/RNA polymerases"/>
    <property type="match status" value="1"/>
</dbReference>
<protein>
    <submittedName>
        <fullName evidence="9">Tf2-9</fullName>
    </submittedName>
</protein>
<dbReference type="InterPro" id="IPR041373">
    <property type="entry name" value="RT_RNaseH"/>
</dbReference>
<feature type="non-terminal residue" evidence="9">
    <location>
        <position position="1"/>
    </location>
</feature>
<evidence type="ECO:0000256" key="2">
    <source>
        <dbReference type="ARBA" id="ARBA00022695"/>
    </source>
</evidence>
<organism evidence="9 10">
    <name type="scientific">Mucuna pruriens</name>
    <name type="common">Velvet bean</name>
    <name type="synonym">Dolichos pruriens</name>
    <dbReference type="NCBI Taxonomy" id="157652"/>
    <lineage>
        <taxon>Eukaryota</taxon>
        <taxon>Viridiplantae</taxon>
        <taxon>Streptophyta</taxon>
        <taxon>Embryophyta</taxon>
        <taxon>Tracheophyta</taxon>
        <taxon>Spermatophyta</taxon>
        <taxon>Magnoliopsida</taxon>
        <taxon>eudicotyledons</taxon>
        <taxon>Gunneridae</taxon>
        <taxon>Pentapetalae</taxon>
        <taxon>rosids</taxon>
        <taxon>fabids</taxon>
        <taxon>Fabales</taxon>
        <taxon>Fabaceae</taxon>
        <taxon>Papilionoideae</taxon>
        <taxon>50 kb inversion clade</taxon>
        <taxon>NPAAA clade</taxon>
        <taxon>indigoferoid/millettioid clade</taxon>
        <taxon>Phaseoleae</taxon>
        <taxon>Mucuna</taxon>
    </lineage>
</organism>
<dbReference type="FunFam" id="3.30.70.270:FF:000003">
    <property type="entry name" value="Transposon Ty3-G Gag-Pol polyprotein"/>
    <property type="match status" value="1"/>
</dbReference>
<keyword evidence="3" id="KW-0540">Nuclease</keyword>
<dbReference type="InterPro" id="IPR000477">
    <property type="entry name" value="RT_dom"/>
</dbReference>
<dbReference type="Pfam" id="PF17917">
    <property type="entry name" value="RT_RNaseH"/>
    <property type="match status" value="1"/>
</dbReference>
<evidence type="ECO:0000256" key="3">
    <source>
        <dbReference type="ARBA" id="ARBA00022722"/>
    </source>
</evidence>
<dbReference type="Pfam" id="PF00078">
    <property type="entry name" value="RVT_1"/>
    <property type="match status" value="1"/>
</dbReference>
<keyword evidence="6" id="KW-0695">RNA-directed DNA polymerase</keyword>
<evidence type="ECO:0000256" key="4">
    <source>
        <dbReference type="ARBA" id="ARBA00022759"/>
    </source>
</evidence>
<sequence>MREGDDWKTTFKTKFGLYELLIMLFGLTNTPSPFMRLMNLVLGSLIQRCVVVYFDDILVYSTCVDDHVKHVRQVLKLLKDEYMYVNLEKCTFYTQKVIFLGFMDRLSNTLTLVVLNFHKSFKLECDASNLSIGAILLQERHPITFVWQHYLLSNKFVVHSDHGLLKYLKGQHKLNRRRTKWANVVVDALFKRHALLAMLETKLLGFECIKDLYVNNDDFKEAYDSCAILANGGFFKHEGFLFKEKRLCVPKSSIKELSVSEAHKGGLMGHFCV</sequence>
<dbReference type="Proteomes" id="UP000257109">
    <property type="component" value="Unassembled WGS sequence"/>
</dbReference>
<evidence type="ECO:0000256" key="1">
    <source>
        <dbReference type="ARBA" id="ARBA00022679"/>
    </source>
</evidence>
<dbReference type="InterPro" id="IPR043128">
    <property type="entry name" value="Rev_trsase/Diguanyl_cyclase"/>
</dbReference>
<proteinExistence type="predicted"/>
<dbReference type="Gene3D" id="3.30.70.270">
    <property type="match status" value="1"/>
</dbReference>
<accession>A0A371I6D3</accession>
<feature type="domain" description="Reverse transcriptase RNase H-like" evidence="8">
    <location>
        <begin position="147"/>
        <end position="183"/>
    </location>
</feature>
<evidence type="ECO:0000313" key="10">
    <source>
        <dbReference type="Proteomes" id="UP000257109"/>
    </source>
</evidence>
<keyword evidence="2" id="KW-0548">Nucleotidyltransferase</keyword>
<comment type="caution">
    <text evidence="9">The sequence shown here is derived from an EMBL/GenBank/DDBJ whole genome shotgun (WGS) entry which is preliminary data.</text>
</comment>
<evidence type="ECO:0000313" key="9">
    <source>
        <dbReference type="EMBL" id="RDY10494.1"/>
    </source>
</evidence>
<gene>
    <name evidence="9" type="primary">Tf2-9</name>
    <name evidence="9" type="ORF">CR513_04976</name>
</gene>
<dbReference type="GO" id="GO:0003964">
    <property type="term" value="F:RNA-directed DNA polymerase activity"/>
    <property type="evidence" value="ECO:0007669"/>
    <property type="project" value="UniProtKB-KW"/>
</dbReference>
<name>A0A371I6D3_MUCPR</name>
<dbReference type="PANTHER" id="PTHR24559">
    <property type="entry name" value="TRANSPOSON TY3-I GAG-POL POLYPROTEIN"/>
    <property type="match status" value="1"/>
</dbReference>
<evidence type="ECO:0000256" key="6">
    <source>
        <dbReference type="ARBA" id="ARBA00022918"/>
    </source>
</evidence>
<dbReference type="AlphaFoldDB" id="A0A371I6D3"/>
<dbReference type="InterPro" id="IPR043502">
    <property type="entry name" value="DNA/RNA_pol_sf"/>
</dbReference>
<keyword evidence="5" id="KW-0378">Hydrolase</keyword>
<dbReference type="CDD" id="cd01647">
    <property type="entry name" value="RT_LTR"/>
    <property type="match status" value="1"/>
</dbReference>
<evidence type="ECO:0000256" key="5">
    <source>
        <dbReference type="ARBA" id="ARBA00022801"/>
    </source>
</evidence>
<evidence type="ECO:0000259" key="7">
    <source>
        <dbReference type="Pfam" id="PF00078"/>
    </source>
</evidence>
<dbReference type="PANTHER" id="PTHR24559:SF437">
    <property type="entry name" value="RNA-DIRECTED DNA POLYMERASE HOMOLOG"/>
    <property type="match status" value="1"/>
</dbReference>
<dbReference type="OrthoDB" id="1933708at2759"/>
<dbReference type="Gene3D" id="3.10.10.10">
    <property type="entry name" value="HIV Type 1 Reverse Transcriptase, subunit A, domain 1"/>
    <property type="match status" value="1"/>
</dbReference>
<reference evidence="9" key="1">
    <citation type="submission" date="2018-05" db="EMBL/GenBank/DDBJ databases">
        <title>Draft genome of Mucuna pruriens seed.</title>
        <authorList>
            <person name="Nnadi N.E."/>
            <person name="Vos R."/>
            <person name="Hasami M.H."/>
            <person name="Devisetty U.K."/>
            <person name="Aguiy J.C."/>
        </authorList>
    </citation>
    <scope>NUCLEOTIDE SEQUENCE [LARGE SCALE GENOMIC DNA]</scope>
    <source>
        <strain evidence="9">JCA_2017</strain>
    </source>
</reference>
<dbReference type="GO" id="GO:0004519">
    <property type="term" value="F:endonuclease activity"/>
    <property type="evidence" value="ECO:0007669"/>
    <property type="project" value="UniProtKB-KW"/>
</dbReference>
<dbReference type="EMBL" id="QJKJ01000833">
    <property type="protein sequence ID" value="RDY10494.1"/>
    <property type="molecule type" value="Genomic_DNA"/>
</dbReference>